<keyword evidence="3" id="KW-0067">ATP-binding</keyword>
<dbReference type="RefSeq" id="WP_012409520.1">
    <property type="nucleotide sequence ID" value="NC_010628.1"/>
</dbReference>
<dbReference type="STRING" id="63737.Npun_F3031"/>
<dbReference type="PANTHER" id="PTHR24220:SF86">
    <property type="entry name" value="ABC TRANSPORTER ABCH.1"/>
    <property type="match status" value="1"/>
</dbReference>
<accession>B2IXK5</accession>
<dbReference type="GO" id="GO:0016887">
    <property type="term" value="F:ATP hydrolysis activity"/>
    <property type="evidence" value="ECO:0007669"/>
    <property type="project" value="InterPro"/>
</dbReference>
<dbReference type="Gene3D" id="3.40.50.300">
    <property type="entry name" value="P-loop containing nucleotide triphosphate hydrolases"/>
    <property type="match status" value="1"/>
</dbReference>
<dbReference type="InterPro" id="IPR017871">
    <property type="entry name" value="ABC_transporter-like_CS"/>
</dbReference>
<dbReference type="GO" id="GO:0005524">
    <property type="term" value="F:ATP binding"/>
    <property type="evidence" value="ECO:0007669"/>
    <property type="project" value="UniProtKB-KW"/>
</dbReference>
<dbReference type="HOGENOM" id="CLU_000604_1_22_3"/>
<dbReference type="EMBL" id="CP001037">
    <property type="protein sequence ID" value="ACC81533.1"/>
    <property type="molecule type" value="Genomic_DNA"/>
</dbReference>
<dbReference type="KEGG" id="npu:Npun_F3031"/>
<keyword evidence="2" id="KW-0547">Nucleotide-binding</keyword>
<dbReference type="OrthoDB" id="508204at2"/>
<dbReference type="AlphaFoldDB" id="B2IXK5"/>
<dbReference type="InterPro" id="IPR027417">
    <property type="entry name" value="P-loop_NTPase"/>
</dbReference>
<dbReference type="eggNOG" id="COG1136">
    <property type="taxonomic scope" value="Bacteria"/>
</dbReference>
<feature type="domain" description="ABC transporter" evidence="4">
    <location>
        <begin position="22"/>
        <end position="251"/>
    </location>
</feature>
<keyword evidence="1" id="KW-0813">Transport</keyword>
<dbReference type="EnsemblBacteria" id="ACC81533">
    <property type="protein sequence ID" value="ACC81533"/>
    <property type="gene ID" value="Npun_F3031"/>
</dbReference>
<dbReference type="PhylomeDB" id="B2IXK5"/>
<dbReference type="PROSITE" id="PS00211">
    <property type="entry name" value="ABC_TRANSPORTER_1"/>
    <property type="match status" value="1"/>
</dbReference>
<sequence length="252" mass="27896">MANTLTTINANIPSPTPQSAIIYLEKVFKVYGSGETKVQALNDINLIVEQGEYCAIMGSSGSGKSTAMNIIGCLDRPSCGHYYLNHLDVAQMTDVELANIRNQKLGFVFQQFHLLTQLSALENVMLPMVYAGVQLEERRERAIRALQRVGLANRLYNKPTQLSGGQQQRVAIARAIVNCPAILLADEPTGALDSRTTQEVLDIFTELNNSGITVMMVTHESDVARQTRRIIWFRDGQVVHSHVTPADLNELK</sequence>
<dbReference type="InterPro" id="IPR003593">
    <property type="entry name" value="AAA+_ATPase"/>
</dbReference>
<dbReference type="FunFam" id="3.40.50.300:FF:000032">
    <property type="entry name" value="Export ABC transporter ATP-binding protein"/>
    <property type="match status" value="1"/>
</dbReference>
<dbReference type="GO" id="GO:0022857">
    <property type="term" value="F:transmembrane transporter activity"/>
    <property type="evidence" value="ECO:0007669"/>
    <property type="project" value="TreeGrafter"/>
</dbReference>
<dbReference type="InterPro" id="IPR003439">
    <property type="entry name" value="ABC_transporter-like_ATP-bd"/>
</dbReference>
<evidence type="ECO:0000256" key="3">
    <source>
        <dbReference type="ARBA" id="ARBA00022840"/>
    </source>
</evidence>
<evidence type="ECO:0000256" key="2">
    <source>
        <dbReference type="ARBA" id="ARBA00022741"/>
    </source>
</evidence>
<evidence type="ECO:0000259" key="4">
    <source>
        <dbReference type="PROSITE" id="PS50893"/>
    </source>
</evidence>
<dbReference type="GO" id="GO:0005886">
    <property type="term" value="C:plasma membrane"/>
    <property type="evidence" value="ECO:0007669"/>
    <property type="project" value="TreeGrafter"/>
</dbReference>
<dbReference type="InterPro" id="IPR015854">
    <property type="entry name" value="ABC_transpr_LolD-like"/>
</dbReference>
<dbReference type="PROSITE" id="PS50893">
    <property type="entry name" value="ABC_TRANSPORTER_2"/>
    <property type="match status" value="1"/>
</dbReference>
<reference evidence="5 6" key="2">
    <citation type="journal article" date="2013" name="Plant Physiol.">
        <title>A Nostoc punctiforme Sugar Transporter Necessary to Establish a Cyanobacterium-Plant Symbiosis.</title>
        <authorList>
            <person name="Ekman M."/>
            <person name="Picossi S."/>
            <person name="Campbell E.L."/>
            <person name="Meeks J.C."/>
            <person name="Flores E."/>
        </authorList>
    </citation>
    <scope>NUCLEOTIDE SEQUENCE [LARGE SCALE GENOMIC DNA]</scope>
    <source>
        <strain evidence="6">ATCC 29133 / PCC 73102</strain>
    </source>
</reference>
<name>B2IXK5_NOSP7</name>
<proteinExistence type="predicted"/>
<gene>
    <name evidence="5" type="ordered locus">Npun_F3031</name>
</gene>
<organism evidence="5 6">
    <name type="scientific">Nostoc punctiforme (strain ATCC 29133 / PCC 73102)</name>
    <dbReference type="NCBI Taxonomy" id="63737"/>
    <lineage>
        <taxon>Bacteria</taxon>
        <taxon>Bacillati</taxon>
        <taxon>Cyanobacteriota</taxon>
        <taxon>Cyanophyceae</taxon>
        <taxon>Nostocales</taxon>
        <taxon>Nostocaceae</taxon>
        <taxon>Nostoc</taxon>
    </lineage>
</organism>
<dbReference type="GO" id="GO:0098796">
    <property type="term" value="C:membrane protein complex"/>
    <property type="evidence" value="ECO:0007669"/>
    <property type="project" value="UniProtKB-ARBA"/>
</dbReference>
<dbReference type="Proteomes" id="UP000001191">
    <property type="component" value="Chromosome"/>
</dbReference>
<keyword evidence="6" id="KW-1185">Reference proteome</keyword>
<dbReference type="SUPFAM" id="SSF52540">
    <property type="entry name" value="P-loop containing nucleoside triphosphate hydrolases"/>
    <property type="match status" value="1"/>
</dbReference>
<evidence type="ECO:0000256" key="1">
    <source>
        <dbReference type="ARBA" id="ARBA00022448"/>
    </source>
</evidence>
<dbReference type="CDD" id="cd03255">
    <property type="entry name" value="ABC_MJ0796_LolCDE_FtsE"/>
    <property type="match status" value="1"/>
</dbReference>
<dbReference type="PANTHER" id="PTHR24220">
    <property type="entry name" value="IMPORT ATP-BINDING PROTEIN"/>
    <property type="match status" value="1"/>
</dbReference>
<protein>
    <submittedName>
        <fullName evidence="5">ABC transporter related</fullName>
    </submittedName>
</protein>
<dbReference type="InterPro" id="IPR017911">
    <property type="entry name" value="MacB-like_ATP-bd"/>
</dbReference>
<reference evidence="6" key="1">
    <citation type="submission" date="2008-04" db="EMBL/GenBank/DDBJ databases">
        <title>Complete sequence of chromosome of Nostoc punctiforme ATCC 29133.</title>
        <authorList>
            <consortium name="US DOE Joint Genome Institute"/>
            <person name="Copeland A."/>
            <person name="Lucas S."/>
            <person name="Lapidus A."/>
            <person name="Glavina del Rio T."/>
            <person name="Dalin E."/>
            <person name="Tice H."/>
            <person name="Pitluck S."/>
            <person name="Chain P."/>
            <person name="Malfatti S."/>
            <person name="Shin M."/>
            <person name="Vergez L."/>
            <person name="Schmutz J."/>
            <person name="Larimer F."/>
            <person name="Land M."/>
            <person name="Hauser L."/>
            <person name="Kyrpides N."/>
            <person name="Kim E."/>
            <person name="Meeks J.C."/>
            <person name="Elhai J."/>
            <person name="Campbell E.L."/>
            <person name="Thiel T."/>
            <person name="Longmire J."/>
            <person name="Potts M."/>
            <person name="Atlas R."/>
        </authorList>
    </citation>
    <scope>NUCLEOTIDE SEQUENCE [LARGE SCALE GENOMIC DNA]</scope>
    <source>
        <strain evidence="6">ATCC 29133 / PCC 73102</strain>
    </source>
</reference>
<dbReference type="SMART" id="SM00382">
    <property type="entry name" value="AAA"/>
    <property type="match status" value="1"/>
</dbReference>
<evidence type="ECO:0000313" key="5">
    <source>
        <dbReference type="EMBL" id="ACC81533.1"/>
    </source>
</evidence>
<evidence type="ECO:0000313" key="6">
    <source>
        <dbReference type="Proteomes" id="UP000001191"/>
    </source>
</evidence>
<dbReference type="Pfam" id="PF00005">
    <property type="entry name" value="ABC_tran"/>
    <property type="match status" value="1"/>
</dbReference>